<evidence type="ECO:0000256" key="4">
    <source>
        <dbReference type="PROSITE-ProRule" id="PRU00335"/>
    </source>
</evidence>
<reference evidence="7" key="1">
    <citation type="submission" date="2023-02" db="EMBL/GenBank/DDBJ databases">
        <title>Georgenia sp.10Sc9-8, isolated from a soil sample collected from the Taklamakan desert.</title>
        <authorList>
            <person name="Liu S."/>
        </authorList>
    </citation>
    <scope>NUCLEOTIDE SEQUENCE</scope>
    <source>
        <strain evidence="7">10Sc9-8</strain>
    </source>
</reference>
<dbReference type="InterPro" id="IPR036271">
    <property type="entry name" value="Tet_transcr_reg_TetR-rel_C_sf"/>
</dbReference>
<sequence>MSTIPQDPSDPPPEHPTLSRERIVRAAVALVDEEGLGALSMRALGARLGVEAMALYRHVDGREDLLEAVVDMLTSAIPSAAEMDLGPGGGWQAYLLQLGHEIRALAEAHPQLFPLVATRHPAAPWLRPPLRSLTTVEDFLSTLTRFGFEEDRAVAAYRSFTSFLVGQLLLEVAQRGAPTTAVAPQTEEEDPGDDDALSEYPMVHRLQGELSEDRSDEEFARGLEHLLDRIERHIPG</sequence>
<dbReference type="InterPro" id="IPR001647">
    <property type="entry name" value="HTH_TetR"/>
</dbReference>
<feature type="region of interest" description="Disordered" evidence="5">
    <location>
        <begin position="177"/>
        <end position="198"/>
    </location>
</feature>
<dbReference type="Pfam" id="PF02909">
    <property type="entry name" value="TetR_C_1"/>
    <property type="match status" value="1"/>
</dbReference>
<gene>
    <name evidence="7" type="ORF">PU560_16530</name>
</gene>
<dbReference type="Pfam" id="PF00440">
    <property type="entry name" value="TetR_N"/>
    <property type="match status" value="1"/>
</dbReference>
<dbReference type="Gene3D" id="1.10.357.10">
    <property type="entry name" value="Tetracycline Repressor, domain 2"/>
    <property type="match status" value="1"/>
</dbReference>
<dbReference type="PANTHER" id="PTHR30055:SF151">
    <property type="entry name" value="TRANSCRIPTIONAL REGULATORY PROTEIN"/>
    <property type="match status" value="1"/>
</dbReference>
<comment type="caution">
    <text evidence="7">The sequence shown here is derived from an EMBL/GenBank/DDBJ whole genome shotgun (WGS) entry which is preliminary data.</text>
</comment>
<feature type="DNA-binding region" description="H-T-H motif" evidence="4">
    <location>
        <begin position="40"/>
        <end position="59"/>
    </location>
</feature>
<dbReference type="Proteomes" id="UP001165561">
    <property type="component" value="Unassembled WGS sequence"/>
</dbReference>
<feature type="domain" description="HTH tetR-type" evidence="6">
    <location>
        <begin position="17"/>
        <end position="77"/>
    </location>
</feature>
<dbReference type="InterPro" id="IPR009057">
    <property type="entry name" value="Homeodomain-like_sf"/>
</dbReference>
<evidence type="ECO:0000256" key="2">
    <source>
        <dbReference type="ARBA" id="ARBA00023125"/>
    </source>
</evidence>
<dbReference type="SUPFAM" id="SSF48498">
    <property type="entry name" value="Tetracyclin repressor-like, C-terminal domain"/>
    <property type="match status" value="1"/>
</dbReference>
<dbReference type="PANTHER" id="PTHR30055">
    <property type="entry name" value="HTH-TYPE TRANSCRIPTIONAL REGULATOR RUTR"/>
    <property type="match status" value="1"/>
</dbReference>
<dbReference type="SUPFAM" id="SSF46689">
    <property type="entry name" value="Homeodomain-like"/>
    <property type="match status" value="1"/>
</dbReference>
<evidence type="ECO:0000256" key="3">
    <source>
        <dbReference type="ARBA" id="ARBA00023163"/>
    </source>
</evidence>
<keyword evidence="2 4" id="KW-0238">DNA-binding</keyword>
<evidence type="ECO:0000256" key="5">
    <source>
        <dbReference type="SAM" id="MobiDB-lite"/>
    </source>
</evidence>
<protein>
    <submittedName>
        <fullName evidence="7">TetR/AcrR family transcriptional regulator C-terminal domain-containing protein</fullName>
    </submittedName>
</protein>
<evidence type="ECO:0000313" key="7">
    <source>
        <dbReference type="EMBL" id="MDD9208059.1"/>
    </source>
</evidence>
<dbReference type="EMBL" id="JARACI010001187">
    <property type="protein sequence ID" value="MDD9208059.1"/>
    <property type="molecule type" value="Genomic_DNA"/>
</dbReference>
<dbReference type="InterPro" id="IPR050109">
    <property type="entry name" value="HTH-type_TetR-like_transc_reg"/>
</dbReference>
<dbReference type="InterPro" id="IPR004111">
    <property type="entry name" value="Repressor_TetR_C"/>
</dbReference>
<keyword evidence="1" id="KW-0805">Transcription regulation</keyword>
<name>A0ABT5U3K8_9MICO</name>
<keyword evidence="8" id="KW-1185">Reference proteome</keyword>
<dbReference type="PRINTS" id="PR00455">
    <property type="entry name" value="HTHTETR"/>
</dbReference>
<dbReference type="PROSITE" id="PS50977">
    <property type="entry name" value="HTH_TETR_2"/>
    <property type="match status" value="1"/>
</dbReference>
<evidence type="ECO:0000313" key="8">
    <source>
        <dbReference type="Proteomes" id="UP001165561"/>
    </source>
</evidence>
<dbReference type="Gene3D" id="1.10.10.60">
    <property type="entry name" value="Homeodomain-like"/>
    <property type="match status" value="1"/>
</dbReference>
<evidence type="ECO:0000256" key="1">
    <source>
        <dbReference type="ARBA" id="ARBA00023015"/>
    </source>
</evidence>
<feature type="compositionally biased region" description="Acidic residues" evidence="5">
    <location>
        <begin position="186"/>
        <end position="197"/>
    </location>
</feature>
<evidence type="ECO:0000259" key="6">
    <source>
        <dbReference type="PROSITE" id="PS50977"/>
    </source>
</evidence>
<accession>A0ABT5U3K8</accession>
<keyword evidence="3" id="KW-0804">Transcription</keyword>
<organism evidence="7 8">
    <name type="scientific">Georgenia halotolerans</name>
    <dbReference type="NCBI Taxonomy" id="3028317"/>
    <lineage>
        <taxon>Bacteria</taxon>
        <taxon>Bacillati</taxon>
        <taxon>Actinomycetota</taxon>
        <taxon>Actinomycetes</taxon>
        <taxon>Micrococcales</taxon>
        <taxon>Bogoriellaceae</taxon>
        <taxon>Georgenia</taxon>
    </lineage>
</organism>
<proteinExistence type="predicted"/>